<keyword evidence="1" id="KW-0472">Membrane</keyword>
<accession>A0A1V9FZH1</accession>
<name>A0A1V9FZH1_9BACT</name>
<dbReference type="STRING" id="1703345.A3860_22580"/>
<keyword evidence="1" id="KW-1133">Transmembrane helix</keyword>
<dbReference type="Gene3D" id="2.60.120.1440">
    <property type="match status" value="1"/>
</dbReference>
<dbReference type="Proteomes" id="UP000192796">
    <property type="component" value="Unassembled WGS sequence"/>
</dbReference>
<sequence length="402" mass="44816">MKKNSERLSHLFQGYYEKTLSPEETDELFQLLNRESDDEQLNALIQQAWLQLREERPYYTTANSDIILNSIIEDIHHRRDDRVEERLPAKLFTLKRVAAAAIVVLLAGAVYFISRRTPAPAGTASTSPAVLQNDTLSAESKAILRLANGSVIVLDTLKSGATSRQGNMQISKAKDGQVLYKVVDSAAGFAPNAINTISTFNGGLYQVQLQDGTKVWLNAASTLRFPVTFSGSARQVELEGEAYFEVAKNTRKPFIVLSKRQQITVLGTHFNVMAYGDERILKTTLLQGSLRVSNNNAAVLLKPGEMAVLNGSEQLAVNHDADTGEEIAWKENLFNFRDAGIEEVMRQAARWYNIRVHYQGKIPQNEFNGKISRTIKLPEFLNILRYKGINISVAGQDITISN</sequence>
<reference evidence="4 5" key="1">
    <citation type="submission" date="2016-03" db="EMBL/GenBank/DDBJ databases">
        <title>Niastella vici sp. nov., isolated from farmland soil.</title>
        <authorList>
            <person name="Chen L."/>
            <person name="Wang D."/>
            <person name="Yang S."/>
            <person name="Wang G."/>
        </authorList>
    </citation>
    <scope>NUCLEOTIDE SEQUENCE [LARGE SCALE GENOMIC DNA]</scope>
    <source>
        <strain evidence="4 5">DJ57</strain>
    </source>
</reference>
<evidence type="ECO:0000259" key="2">
    <source>
        <dbReference type="Pfam" id="PF04773"/>
    </source>
</evidence>
<dbReference type="PANTHER" id="PTHR30273">
    <property type="entry name" value="PERIPLASMIC SIGNAL SENSOR AND SIGMA FACTOR ACTIVATOR FECR-RELATED"/>
    <property type="match status" value="1"/>
</dbReference>
<feature type="transmembrane region" description="Helical" evidence="1">
    <location>
        <begin position="97"/>
        <end position="114"/>
    </location>
</feature>
<evidence type="ECO:0000259" key="3">
    <source>
        <dbReference type="Pfam" id="PF16344"/>
    </source>
</evidence>
<dbReference type="FunFam" id="2.60.120.1440:FF:000001">
    <property type="entry name" value="Putative anti-sigma factor"/>
    <property type="match status" value="1"/>
</dbReference>
<evidence type="ECO:0000313" key="4">
    <source>
        <dbReference type="EMBL" id="OQP63730.1"/>
    </source>
</evidence>
<evidence type="ECO:0008006" key="6">
    <source>
        <dbReference type="Google" id="ProtNLM"/>
    </source>
</evidence>
<keyword evidence="1" id="KW-0812">Transmembrane</keyword>
<dbReference type="GO" id="GO:0016989">
    <property type="term" value="F:sigma factor antagonist activity"/>
    <property type="evidence" value="ECO:0007669"/>
    <property type="project" value="TreeGrafter"/>
</dbReference>
<evidence type="ECO:0000313" key="5">
    <source>
        <dbReference type="Proteomes" id="UP000192796"/>
    </source>
</evidence>
<dbReference type="EMBL" id="LVYD01000044">
    <property type="protein sequence ID" value="OQP63730.1"/>
    <property type="molecule type" value="Genomic_DNA"/>
</dbReference>
<dbReference type="Pfam" id="PF16344">
    <property type="entry name" value="FecR_C"/>
    <property type="match status" value="1"/>
</dbReference>
<dbReference type="InterPro" id="IPR012373">
    <property type="entry name" value="Ferrdict_sens_TM"/>
</dbReference>
<feature type="domain" description="Protein FecR C-terminal" evidence="3">
    <location>
        <begin position="334"/>
        <end position="400"/>
    </location>
</feature>
<keyword evidence="5" id="KW-1185">Reference proteome</keyword>
<dbReference type="RefSeq" id="WP_081147391.1">
    <property type="nucleotide sequence ID" value="NZ_LVYD01000044.1"/>
</dbReference>
<organism evidence="4 5">
    <name type="scientific">Niastella vici</name>
    <dbReference type="NCBI Taxonomy" id="1703345"/>
    <lineage>
        <taxon>Bacteria</taxon>
        <taxon>Pseudomonadati</taxon>
        <taxon>Bacteroidota</taxon>
        <taxon>Chitinophagia</taxon>
        <taxon>Chitinophagales</taxon>
        <taxon>Chitinophagaceae</taxon>
        <taxon>Niastella</taxon>
    </lineage>
</organism>
<feature type="domain" description="FecR protein" evidence="2">
    <location>
        <begin position="196"/>
        <end position="289"/>
    </location>
</feature>
<dbReference type="PANTHER" id="PTHR30273:SF2">
    <property type="entry name" value="PROTEIN FECR"/>
    <property type="match status" value="1"/>
</dbReference>
<dbReference type="InterPro" id="IPR006860">
    <property type="entry name" value="FecR"/>
</dbReference>
<dbReference type="OrthoDB" id="1099963at2"/>
<comment type="caution">
    <text evidence="4">The sequence shown here is derived from an EMBL/GenBank/DDBJ whole genome shotgun (WGS) entry which is preliminary data.</text>
</comment>
<evidence type="ECO:0000256" key="1">
    <source>
        <dbReference type="SAM" id="Phobius"/>
    </source>
</evidence>
<dbReference type="AlphaFoldDB" id="A0A1V9FZH1"/>
<protein>
    <recommendedName>
        <fullName evidence="6">Iron dicitrate transport regulator FecR</fullName>
    </recommendedName>
</protein>
<gene>
    <name evidence="4" type="ORF">A3860_22580</name>
</gene>
<dbReference type="Gene3D" id="3.55.50.30">
    <property type="match status" value="1"/>
</dbReference>
<dbReference type="InterPro" id="IPR032508">
    <property type="entry name" value="FecR_C"/>
</dbReference>
<dbReference type="Pfam" id="PF04773">
    <property type="entry name" value="FecR"/>
    <property type="match status" value="1"/>
</dbReference>
<proteinExistence type="predicted"/>